<evidence type="ECO:0000259" key="5">
    <source>
        <dbReference type="Pfam" id="PF13649"/>
    </source>
</evidence>
<evidence type="ECO:0000256" key="2">
    <source>
        <dbReference type="ARBA" id="ARBA00022679"/>
    </source>
</evidence>
<dbReference type="PANTHER" id="PTHR43464">
    <property type="entry name" value="METHYLTRANSFERASE"/>
    <property type="match status" value="1"/>
</dbReference>
<dbReference type="InterPro" id="IPR041698">
    <property type="entry name" value="Methyltransf_25"/>
</dbReference>
<dbReference type="PANTHER" id="PTHR43464:SF19">
    <property type="entry name" value="UBIQUINONE BIOSYNTHESIS O-METHYLTRANSFERASE, MITOCHONDRIAL"/>
    <property type="match status" value="1"/>
</dbReference>
<organism evidence="6 7">
    <name type="scientific">Motiliproteus coralliicola</name>
    <dbReference type="NCBI Taxonomy" id="2283196"/>
    <lineage>
        <taxon>Bacteria</taxon>
        <taxon>Pseudomonadati</taxon>
        <taxon>Pseudomonadota</taxon>
        <taxon>Gammaproteobacteria</taxon>
        <taxon>Oceanospirillales</taxon>
        <taxon>Oceanospirillaceae</taxon>
        <taxon>Motiliproteus</taxon>
    </lineage>
</organism>
<dbReference type="EMBL" id="QQOH01000002">
    <property type="protein sequence ID" value="RDE22775.1"/>
    <property type="molecule type" value="Genomic_DNA"/>
</dbReference>
<proteinExistence type="predicted"/>
<dbReference type="Proteomes" id="UP000253769">
    <property type="component" value="Unassembled WGS sequence"/>
</dbReference>
<dbReference type="SMART" id="SM00028">
    <property type="entry name" value="TPR"/>
    <property type="match status" value="5"/>
</dbReference>
<evidence type="ECO:0000313" key="6">
    <source>
        <dbReference type="EMBL" id="RDE22775.1"/>
    </source>
</evidence>
<evidence type="ECO:0000256" key="1">
    <source>
        <dbReference type="ARBA" id="ARBA00022603"/>
    </source>
</evidence>
<dbReference type="Gene3D" id="1.25.40.10">
    <property type="entry name" value="Tetratricopeptide repeat domain"/>
    <property type="match status" value="2"/>
</dbReference>
<feature type="domain" description="Methyltransferase" evidence="5">
    <location>
        <begin position="366"/>
        <end position="457"/>
    </location>
</feature>
<feature type="region of interest" description="Disordered" evidence="4">
    <location>
        <begin position="20"/>
        <end position="55"/>
    </location>
</feature>
<gene>
    <name evidence="6" type="ORF">DV711_09375</name>
</gene>
<dbReference type="CDD" id="cd02440">
    <property type="entry name" value="AdoMet_MTases"/>
    <property type="match status" value="1"/>
</dbReference>
<comment type="caution">
    <text evidence="6">The sequence shown here is derived from an EMBL/GenBank/DDBJ whole genome shotgun (WGS) entry which is preliminary data.</text>
</comment>
<keyword evidence="7" id="KW-1185">Reference proteome</keyword>
<dbReference type="SUPFAM" id="SSF48452">
    <property type="entry name" value="TPR-like"/>
    <property type="match status" value="1"/>
</dbReference>
<feature type="compositionally biased region" description="Pro residues" evidence="4">
    <location>
        <begin position="30"/>
        <end position="51"/>
    </location>
</feature>
<evidence type="ECO:0000256" key="4">
    <source>
        <dbReference type="SAM" id="MobiDB-lite"/>
    </source>
</evidence>
<keyword evidence="3" id="KW-0949">S-adenosyl-L-methionine</keyword>
<dbReference type="Pfam" id="PF13432">
    <property type="entry name" value="TPR_16"/>
    <property type="match status" value="1"/>
</dbReference>
<dbReference type="InterPro" id="IPR011990">
    <property type="entry name" value="TPR-like_helical_dom_sf"/>
</dbReference>
<keyword evidence="1 6" id="KW-0489">Methyltransferase</keyword>
<dbReference type="InterPro" id="IPR029063">
    <property type="entry name" value="SAM-dependent_MTases_sf"/>
</dbReference>
<protein>
    <submittedName>
        <fullName evidence="6">Methyltransferase domain-containing protein</fullName>
    </submittedName>
</protein>
<evidence type="ECO:0000256" key="3">
    <source>
        <dbReference type="ARBA" id="ARBA00022691"/>
    </source>
</evidence>
<name>A0A369WTE8_9GAMM</name>
<dbReference type="Pfam" id="PF13649">
    <property type="entry name" value="Methyltransf_25"/>
    <property type="match status" value="1"/>
</dbReference>
<sequence>MMKPWRMPLPSCSNASNRLLRFSTAKRSGKPPPPPPAQNPPRTVPSQPQPDPIMAANPSSGELLNRALNQLQHGKVDQAKALCKKCLHREPDNFNALHLYGVLCLKQSDFECAVDYLEQACKRDNLTRAHAQAFNNLSVAQLNLGHPEAALDSVETAITLAGKQLAFLANRANVYELQSNWPAMEQDLRDALQLDPDDEYLLSGLALALRQQQRPADALRLLQPILNHASPCHELCWEGLLLIGLQQGQQELLQQSAAMAYRLQRDPAHWLDQVADYLCEQQHSQLALPLYQQAATLGHNGPELEHKMAALKGDTPDKAPDRYVEQLYQTHAAQFERRLLGKLGYRAPWQLVEQLQQLGYQDFRAVLDLGCGSGLGGRQLRNAFEIEQLTGVDLASKMLDLAKAKGCYDQLECAELGHYLGHQQTEFDLICALDVLIYQGKLEALFSLLAARLAQGGLFAFSTELTDSSVSNDYLLSPSGRYQHSRAYIERLCSAPQWKPLRLVEINLRQEAGKQTPGLLVVVEKSLKR</sequence>
<dbReference type="Gene3D" id="3.40.50.150">
    <property type="entry name" value="Vaccinia Virus protein VP39"/>
    <property type="match status" value="1"/>
</dbReference>
<dbReference type="GO" id="GO:0008168">
    <property type="term" value="F:methyltransferase activity"/>
    <property type="evidence" value="ECO:0007669"/>
    <property type="project" value="UniProtKB-KW"/>
</dbReference>
<dbReference type="GO" id="GO:0032259">
    <property type="term" value="P:methylation"/>
    <property type="evidence" value="ECO:0007669"/>
    <property type="project" value="UniProtKB-KW"/>
</dbReference>
<dbReference type="InterPro" id="IPR019734">
    <property type="entry name" value="TPR_rpt"/>
</dbReference>
<dbReference type="OrthoDB" id="9809392at2"/>
<evidence type="ECO:0000313" key="7">
    <source>
        <dbReference type="Proteomes" id="UP000253769"/>
    </source>
</evidence>
<keyword evidence="2 6" id="KW-0808">Transferase</keyword>
<accession>A0A369WTE8</accession>
<dbReference type="SUPFAM" id="SSF53335">
    <property type="entry name" value="S-adenosyl-L-methionine-dependent methyltransferases"/>
    <property type="match status" value="1"/>
</dbReference>
<dbReference type="AlphaFoldDB" id="A0A369WTE8"/>
<reference evidence="6 7" key="1">
    <citation type="submission" date="2018-07" db="EMBL/GenBank/DDBJ databases">
        <title>Motiliproteus coralliicola sp. nov., a bacterium isolated from Coral.</title>
        <authorList>
            <person name="Wang G."/>
        </authorList>
    </citation>
    <scope>NUCLEOTIDE SEQUENCE [LARGE SCALE GENOMIC DNA]</scope>
    <source>
        <strain evidence="6 7">C34</strain>
    </source>
</reference>